<dbReference type="EMBL" id="WUEY01000002">
    <property type="protein sequence ID" value="NEI69197.1"/>
    <property type="molecule type" value="Genomic_DNA"/>
</dbReference>
<dbReference type="GO" id="GO:0019634">
    <property type="term" value="P:organic phosphonate metabolic process"/>
    <property type="evidence" value="ECO:0007669"/>
    <property type="project" value="InterPro"/>
</dbReference>
<dbReference type="AlphaFoldDB" id="A0A6L9U536"/>
<name>A0A6L9U536_9HYPH</name>
<accession>A0A6L9U536</accession>
<proteinExistence type="predicted"/>
<organism evidence="1 2">
    <name type="scientific">Rhizobium lusitanum</name>
    <dbReference type="NCBI Taxonomy" id="293958"/>
    <lineage>
        <taxon>Bacteria</taxon>
        <taxon>Pseudomonadati</taxon>
        <taxon>Pseudomonadota</taxon>
        <taxon>Alphaproteobacteria</taxon>
        <taxon>Hyphomicrobiales</taxon>
        <taxon>Rhizobiaceae</taxon>
        <taxon>Rhizobium/Agrobacterium group</taxon>
        <taxon>Rhizobium</taxon>
    </lineage>
</organism>
<gene>
    <name evidence="1" type="primary">phnH</name>
    <name evidence="1" type="ORF">GR212_06380</name>
</gene>
<evidence type="ECO:0000313" key="1">
    <source>
        <dbReference type="EMBL" id="NEI69197.1"/>
    </source>
</evidence>
<dbReference type="InterPro" id="IPR038058">
    <property type="entry name" value="PhnH-like_sp"/>
</dbReference>
<comment type="caution">
    <text evidence="1">The sequence shown here is derived from an EMBL/GenBank/DDBJ whole genome shotgun (WGS) entry which is preliminary data.</text>
</comment>
<dbReference type="NCBIfam" id="TIGR03292">
    <property type="entry name" value="PhnH_redo"/>
    <property type="match status" value="1"/>
</dbReference>
<dbReference type="Pfam" id="PF05845">
    <property type="entry name" value="PhnH"/>
    <property type="match status" value="1"/>
</dbReference>
<dbReference type="Proteomes" id="UP000483035">
    <property type="component" value="Unassembled WGS sequence"/>
</dbReference>
<evidence type="ECO:0000313" key="2">
    <source>
        <dbReference type="Proteomes" id="UP000483035"/>
    </source>
</evidence>
<sequence>MAHNLLPTLDDTRTNATFDELLWALSRPGQLRELPAEGFWPIAESLLDRECSFHVTNDPSLDQRMIATGARRMPLAHAGYVFSAIDSAENVEALSALQIGSLLYPDDAATLFAPARFGSGQRLRLSGPGIKDSLTIEIGGVDPGFWQMRAKAIRYPLGWDLYLVDGKRLLGIPRSTKIEVL</sequence>
<dbReference type="RefSeq" id="WP_163985613.1">
    <property type="nucleotide sequence ID" value="NZ_WUEY01000002.1"/>
</dbReference>
<keyword evidence="1" id="KW-0456">Lyase</keyword>
<protein>
    <submittedName>
        <fullName evidence="1">Phosphonate C-P lyase system protein PhnH</fullName>
    </submittedName>
</protein>
<dbReference type="Gene3D" id="3.40.50.11310">
    <property type="entry name" value="Bacterial phosphonate metabolism protein PhnH"/>
    <property type="match status" value="1"/>
</dbReference>
<dbReference type="GO" id="GO:0016829">
    <property type="term" value="F:lyase activity"/>
    <property type="evidence" value="ECO:0007669"/>
    <property type="project" value="UniProtKB-KW"/>
</dbReference>
<reference evidence="1 2" key="1">
    <citation type="submission" date="2019-12" db="EMBL/GenBank/DDBJ databases">
        <title>Rhizobium genotypes associated with high levels of biological nitrogen fixation by grain legumes in a temperate-maritime cropping system.</title>
        <authorList>
            <person name="Maluk M."/>
            <person name="Francesc Ferrando Molina F."/>
            <person name="Lopez Del Egido L."/>
            <person name="Lafos M."/>
            <person name="Langarica-Fuentes A."/>
            <person name="Gebre Yohannes G."/>
            <person name="Young M.W."/>
            <person name="Martin P."/>
            <person name="Gantlett R."/>
            <person name="Kenicer G."/>
            <person name="Hawes C."/>
            <person name="Begg G.S."/>
            <person name="Quilliam R.S."/>
            <person name="Squire G.R."/>
            <person name="Poole P.S."/>
            <person name="Young P.W."/>
            <person name="Iannetta P.M."/>
            <person name="James E.K."/>
        </authorList>
    </citation>
    <scope>NUCLEOTIDE SEQUENCE [LARGE SCALE GENOMIC DNA]</scope>
    <source>
        <strain evidence="1 2">JHI1118</strain>
    </source>
</reference>
<dbReference type="InterPro" id="IPR008772">
    <property type="entry name" value="Phosphonate_metab_PhnH"/>
</dbReference>
<dbReference type="SUPFAM" id="SSF159709">
    <property type="entry name" value="PhnH-like"/>
    <property type="match status" value="1"/>
</dbReference>